<feature type="chain" id="PRO_5043799822" evidence="1">
    <location>
        <begin position="22"/>
        <end position="135"/>
    </location>
</feature>
<feature type="signal peptide" evidence="1">
    <location>
        <begin position="1"/>
        <end position="21"/>
    </location>
</feature>
<protein>
    <submittedName>
        <fullName evidence="2">Uncharacterized protein</fullName>
    </submittedName>
</protein>
<reference evidence="2 3" key="1">
    <citation type="journal article" date="2024" name="Genome Biol. Evol.">
        <title>Chromosome-level genome assembly of the viviparous eelpout Zoarces viviparus.</title>
        <authorList>
            <person name="Fuhrmann N."/>
            <person name="Brasseur M.V."/>
            <person name="Bakowski C.E."/>
            <person name="Podsiadlowski L."/>
            <person name="Prost S."/>
            <person name="Krehenwinkel H."/>
            <person name="Mayer C."/>
        </authorList>
    </citation>
    <scope>NUCLEOTIDE SEQUENCE [LARGE SCALE GENOMIC DNA]</scope>
    <source>
        <strain evidence="2">NO-MEL_2022_Ind0_liver</strain>
    </source>
</reference>
<dbReference type="AlphaFoldDB" id="A0AAW1FR16"/>
<evidence type="ECO:0000313" key="3">
    <source>
        <dbReference type="Proteomes" id="UP001488805"/>
    </source>
</evidence>
<name>A0AAW1FR16_ZOAVI</name>
<dbReference type="CDD" id="cd23616">
    <property type="entry name" value="TFP_LU_ECD_AMHR2"/>
    <property type="match status" value="1"/>
</dbReference>
<evidence type="ECO:0000313" key="2">
    <source>
        <dbReference type="EMBL" id="KAK9536843.1"/>
    </source>
</evidence>
<proteinExistence type="predicted"/>
<gene>
    <name evidence="2" type="ORF">VZT92_006598</name>
</gene>
<accession>A0AAW1FR16</accession>
<dbReference type="Proteomes" id="UP001488805">
    <property type="component" value="Unassembled WGS sequence"/>
</dbReference>
<comment type="caution">
    <text evidence="2">The sequence shown here is derived from an EMBL/GenBank/DDBJ whole genome shotgun (WGS) entry which is preliminary data.</text>
</comment>
<dbReference type="EMBL" id="JBCEZU010000045">
    <property type="protein sequence ID" value="KAK9536843.1"/>
    <property type="molecule type" value="Genomic_DNA"/>
</dbReference>
<sequence length="135" mass="15039">MNLQQWWLIWALACIFICVSDQSVPHKRRCAFQVTPRNNRYTTAGNVSGSVQLCDNTQCCVGYYRIIDDRPEVAVLACDIVEKSCPDATCNARTRFDGRLLVCVCATQTFAIATSLGTQRSKSLNPPTLLLEMTS</sequence>
<evidence type="ECO:0000256" key="1">
    <source>
        <dbReference type="SAM" id="SignalP"/>
    </source>
</evidence>
<keyword evidence="3" id="KW-1185">Reference proteome</keyword>
<keyword evidence="1" id="KW-0732">Signal</keyword>
<organism evidence="2 3">
    <name type="scientific">Zoarces viviparus</name>
    <name type="common">Viviparous eelpout</name>
    <name type="synonym">Blennius viviparus</name>
    <dbReference type="NCBI Taxonomy" id="48416"/>
    <lineage>
        <taxon>Eukaryota</taxon>
        <taxon>Metazoa</taxon>
        <taxon>Chordata</taxon>
        <taxon>Craniata</taxon>
        <taxon>Vertebrata</taxon>
        <taxon>Euteleostomi</taxon>
        <taxon>Actinopterygii</taxon>
        <taxon>Neopterygii</taxon>
        <taxon>Teleostei</taxon>
        <taxon>Neoteleostei</taxon>
        <taxon>Acanthomorphata</taxon>
        <taxon>Eupercaria</taxon>
        <taxon>Perciformes</taxon>
        <taxon>Cottioidei</taxon>
        <taxon>Zoarcales</taxon>
        <taxon>Zoarcidae</taxon>
        <taxon>Zoarcinae</taxon>
        <taxon>Zoarces</taxon>
    </lineage>
</organism>